<evidence type="ECO:0000256" key="2">
    <source>
        <dbReference type="ARBA" id="ARBA00012438"/>
    </source>
</evidence>
<keyword evidence="3" id="KW-0597">Phosphoprotein</keyword>
<evidence type="ECO:0000256" key="1">
    <source>
        <dbReference type="ARBA" id="ARBA00000085"/>
    </source>
</evidence>
<dbReference type="InterPro" id="IPR035965">
    <property type="entry name" value="PAS-like_dom_sf"/>
</dbReference>
<dbReference type="PANTHER" id="PTHR43065:SF52">
    <property type="entry name" value="SENSOR PROTEIN KINASE PILS"/>
    <property type="match status" value="1"/>
</dbReference>
<feature type="transmembrane region" description="Helical" evidence="4">
    <location>
        <begin position="54"/>
        <end position="74"/>
    </location>
</feature>
<dbReference type="PROSITE" id="PS50109">
    <property type="entry name" value="HIS_KIN"/>
    <property type="match status" value="1"/>
</dbReference>
<keyword evidence="4" id="KW-1133">Transmembrane helix</keyword>
<dbReference type="InterPro" id="IPR005467">
    <property type="entry name" value="His_kinase_dom"/>
</dbReference>
<dbReference type="EMBL" id="APNK01000004">
    <property type="protein sequence ID" value="KEZ78468.1"/>
    <property type="molecule type" value="Genomic_DNA"/>
</dbReference>
<dbReference type="Pfam" id="PF02518">
    <property type="entry name" value="HATPase_c"/>
    <property type="match status" value="1"/>
</dbReference>
<dbReference type="Gene3D" id="1.10.287.130">
    <property type="match status" value="1"/>
</dbReference>
<feature type="domain" description="Histidine kinase" evidence="5">
    <location>
        <begin position="319"/>
        <end position="527"/>
    </location>
</feature>
<gene>
    <name evidence="6" type="ORF">C41B8_04531</name>
</gene>
<dbReference type="InterPro" id="IPR003594">
    <property type="entry name" value="HATPase_dom"/>
</dbReference>
<feature type="transmembrane region" description="Helical" evidence="4">
    <location>
        <begin position="25"/>
        <end position="47"/>
    </location>
</feature>
<dbReference type="InterPro" id="IPR036890">
    <property type="entry name" value="HATPase_C_sf"/>
</dbReference>
<evidence type="ECO:0000256" key="4">
    <source>
        <dbReference type="SAM" id="Phobius"/>
    </source>
</evidence>
<dbReference type="Gene3D" id="3.30.565.10">
    <property type="entry name" value="Histidine kinase-like ATPase, C-terminal domain"/>
    <property type="match status" value="1"/>
</dbReference>
<evidence type="ECO:0000313" key="7">
    <source>
        <dbReference type="Proteomes" id="UP000028302"/>
    </source>
</evidence>
<dbReference type="GO" id="GO:0000155">
    <property type="term" value="F:phosphorelay sensor kinase activity"/>
    <property type="evidence" value="ECO:0007669"/>
    <property type="project" value="InterPro"/>
</dbReference>
<reference evidence="6 7" key="1">
    <citation type="submission" date="2013-03" db="EMBL/GenBank/DDBJ databases">
        <title>Salinisphaera hydrothermalis C41B8 Genome Sequencing.</title>
        <authorList>
            <person name="Li C."/>
            <person name="Lai Q."/>
            <person name="Shao Z."/>
        </authorList>
    </citation>
    <scope>NUCLEOTIDE SEQUENCE [LARGE SCALE GENOMIC DNA]</scope>
    <source>
        <strain evidence="6 7">C41B8</strain>
    </source>
</reference>
<dbReference type="Proteomes" id="UP000028302">
    <property type="component" value="Unassembled WGS sequence"/>
</dbReference>
<comment type="catalytic activity">
    <reaction evidence="1">
        <text>ATP + protein L-histidine = ADP + protein N-phospho-L-histidine.</text>
        <dbReference type="EC" id="2.7.13.3"/>
    </reaction>
</comment>
<name>A0A084IP34_SALHC</name>
<dbReference type="InterPro" id="IPR003661">
    <property type="entry name" value="HisK_dim/P_dom"/>
</dbReference>
<dbReference type="OrthoDB" id="9792686at2"/>
<accession>A0A084IP34</accession>
<dbReference type="SMART" id="SM00388">
    <property type="entry name" value="HisKA"/>
    <property type="match status" value="1"/>
</dbReference>
<dbReference type="SUPFAM" id="SSF55785">
    <property type="entry name" value="PYP-like sensor domain (PAS domain)"/>
    <property type="match status" value="1"/>
</dbReference>
<dbReference type="PRINTS" id="PR00344">
    <property type="entry name" value="BCTRLSENSOR"/>
</dbReference>
<dbReference type="SUPFAM" id="SSF47384">
    <property type="entry name" value="Homodimeric domain of signal transducing histidine kinase"/>
    <property type="match status" value="1"/>
</dbReference>
<keyword evidence="7" id="KW-1185">Reference proteome</keyword>
<feature type="transmembrane region" description="Helical" evidence="4">
    <location>
        <begin position="158"/>
        <end position="179"/>
    </location>
</feature>
<feature type="transmembrane region" description="Helical" evidence="4">
    <location>
        <begin position="80"/>
        <end position="100"/>
    </location>
</feature>
<feature type="transmembrane region" description="Helical" evidence="4">
    <location>
        <begin position="112"/>
        <end position="138"/>
    </location>
</feature>
<dbReference type="Pfam" id="PF00512">
    <property type="entry name" value="HisKA"/>
    <property type="match status" value="1"/>
</dbReference>
<keyword evidence="4" id="KW-0812">Transmembrane</keyword>
<dbReference type="eggNOG" id="COG2205">
    <property type="taxonomic scope" value="Bacteria"/>
</dbReference>
<dbReference type="InterPro" id="IPR036097">
    <property type="entry name" value="HisK_dim/P_sf"/>
</dbReference>
<comment type="caution">
    <text evidence="6">The sequence shown here is derived from an EMBL/GenBank/DDBJ whole genome shotgun (WGS) entry which is preliminary data.</text>
</comment>
<dbReference type="SMART" id="SM00387">
    <property type="entry name" value="HATPase_c"/>
    <property type="match status" value="1"/>
</dbReference>
<evidence type="ECO:0000256" key="3">
    <source>
        <dbReference type="ARBA" id="ARBA00022553"/>
    </source>
</evidence>
<evidence type="ECO:0000259" key="5">
    <source>
        <dbReference type="PROSITE" id="PS50109"/>
    </source>
</evidence>
<dbReference type="CDD" id="cd00082">
    <property type="entry name" value="HisKA"/>
    <property type="match status" value="1"/>
</dbReference>
<sequence>MTPDALRVPVVHTGATWRAALTLSLYRSAIAFGLVATLSAGGGQGLFSPDFPGLFRAICLAYLALAACLAGAALVRRPPLAIHVFVQILVDVVLIVLASYAGNGASGGIAMLLLAPLAAAGILLPARLSGLLTALAALGMIGQEIMRHWQLADAHTDFVQSGILGALYFATAFMAYGLARRIRVSDASAASHASQARDLAELNRHIIDRMQTGAIVIDADDRIQILNHAALELLDHDDGVAPPAALAELPPALGEALAAWRRRRILPDMIEVAGRRLQPQFAALGNDQAPTLIFLDDARRASEQAQQMKLMALGRLTASIAHEIRNPLGAISHAEQLLAESSAFGTDDSRLLAMIHRHCQRIDRIISDVLGLARRAAQRPRTLELSAWVAEAVADYRETQDDPPRFIQTGDWPAGHLRFDPGQLRQVLFNLWDNSNRHARGTIAPGIELHAHLDANRNLVLDIIDDGPGIAPELLDRIAEPFFTTAADGTGLGLHIARELCEANGARLIPMNHAQGACFRILLPRMTAEGPSP</sequence>
<proteinExistence type="predicted"/>
<keyword evidence="4" id="KW-0472">Membrane</keyword>
<dbReference type="AlphaFoldDB" id="A0A084IP34"/>
<dbReference type="STRING" id="1304275.C41B8_04531"/>
<dbReference type="RefSeq" id="WP_051883062.1">
    <property type="nucleotide sequence ID" value="NZ_APNK01000004.1"/>
</dbReference>
<dbReference type="PANTHER" id="PTHR43065">
    <property type="entry name" value="SENSOR HISTIDINE KINASE"/>
    <property type="match status" value="1"/>
</dbReference>
<dbReference type="SUPFAM" id="SSF55874">
    <property type="entry name" value="ATPase domain of HSP90 chaperone/DNA topoisomerase II/histidine kinase"/>
    <property type="match status" value="1"/>
</dbReference>
<dbReference type="Gene3D" id="3.30.450.20">
    <property type="entry name" value="PAS domain"/>
    <property type="match status" value="1"/>
</dbReference>
<dbReference type="InterPro" id="IPR004358">
    <property type="entry name" value="Sig_transdc_His_kin-like_C"/>
</dbReference>
<organism evidence="6 7">
    <name type="scientific">Salinisphaera hydrothermalis (strain C41B8)</name>
    <dbReference type="NCBI Taxonomy" id="1304275"/>
    <lineage>
        <taxon>Bacteria</taxon>
        <taxon>Pseudomonadati</taxon>
        <taxon>Pseudomonadota</taxon>
        <taxon>Gammaproteobacteria</taxon>
        <taxon>Salinisphaerales</taxon>
        <taxon>Salinisphaeraceae</taxon>
        <taxon>Salinisphaera</taxon>
    </lineage>
</organism>
<dbReference type="Pfam" id="PF25323">
    <property type="entry name" value="6TM_PilS"/>
    <property type="match status" value="1"/>
</dbReference>
<protein>
    <recommendedName>
        <fullName evidence="2">histidine kinase</fullName>
        <ecNumber evidence="2">2.7.13.3</ecNumber>
    </recommendedName>
</protein>
<evidence type="ECO:0000313" key="6">
    <source>
        <dbReference type="EMBL" id="KEZ78468.1"/>
    </source>
</evidence>
<dbReference type="EC" id="2.7.13.3" evidence="2"/>